<dbReference type="InterPro" id="IPR000792">
    <property type="entry name" value="Tscrpt_reg_LuxR_C"/>
</dbReference>
<dbReference type="Gene3D" id="1.10.10.10">
    <property type="entry name" value="Winged helix-like DNA-binding domain superfamily/Winged helix DNA-binding domain"/>
    <property type="match status" value="1"/>
</dbReference>
<reference evidence="5 6" key="1">
    <citation type="submission" date="2018-06" db="EMBL/GenBank/DDBJ databases">
        <authorList>
            <consortium name="Pathogen Informatics"/>
            <person name="Doyle S."/>
        </authorList>
    </citation>
    <scope>NUCLEOTIDE SEQUENCE [LARGE SCALE GENOMIC DNA]</scope>
    <source>
        <strain evidence="5 6">NCTC12151</strain>
    </source>
</reference>
<proteinExistence type="predicted"/>
<evidence type="ECO:0000313" key="5">
    <source>
        <dbReference type="EMBL" id="SQI42842.1"/>
    </source>
</evidence>
<keyword evidence="2" id="KW-0238">DNA-binding</keyword>
<dbReference type="EMBL" id="LS483470">
    <property type="protein sequence ID" value="SQI42842.1"/>
    <property type="molecule type" value="Genomic_DNA"/>
</dbReference>
<dbReference type="RefSeq" id="WP_170126533.1">
    <property type="nucleotide sequence ID" value="NZ_LR698987.1"/>
</dbReference>
<dbReference type="SUPFAM" id="SSF46894">
    <property type="entry name" value="C-terminal effector domain of the bipartite response regulators"/>
    <property type="match status" value="1"/>
</dbReference>
<evidence type="ECO:0000313" key="6">
    <source>
        <dbReference type="Proteomes" id="UP000249005"/>
    </source>
</evidence>
<dbReference type="Proteomes" id="UP000249005">
    <property type="component" value="Chromosome 1"/>
</dbReference>
<evidence type="ECO:0000256" key="2">
    <source>
        <dbReference type="ARBA" id="ARBA00023125"/>
    </source>
</evidence>
<dbReference type="SUPFAM" id="SSF75516">
    <property type="entry name" value="Pheromone-binding domain of LuxR-like quorum-sensing transcription factors"/>
    <property type="match status" value="1"/>
</dbReference>
<protein>
    <submittedName>
        <fullName evidence="5">Transcriptional activator protein luxR</fullName>
    </submittedName>
</protein>
<name>A0A2X4V7Z5_9GAMM</name>
<dbReference type="Pfam" id="PF00196">
    <property type="entry name" value="GerE"/>
    <property type="match status" value="1"/>
</dbReference>
<gene>
    <name evidence="5" type="primary">luxR</name>
    <name evidence="5" type="ORF">NCTC12151_02747</name>
</gene>
<dbReference type="GO" id="GO:0003677">
    <property type="term" value="F:DNA binding"/>
    <property type="evidence" value="ECO:0007669"/>
    <property type="project" value="UniProtKB-KW"/>
</dbReference>
<dbReference type="InterPro" id="IPR036388">
    <property type="entry name" value="WH-like_DNA-bd_sf"/>
</dbReference>
<keyword evidence="6" id="KW-1185">Reference proteome</keyword>
<organism evidence="5 6">
    <name type="scientific">Leminorella richardii</name>
    <dbReference type="NCBI Taxonomy" id="158841"/>
    <lineage>
        <taxon>Bacteria</taxon>
        <taxon>Pseudomonadati</taxon>
        <taxon>Pseudomonadota</taxon>
        <taxon>Gammaproteobacteria</taxon>
        <taxon>Enterobacterales</taxon>
        <taxon>Budviciaceae</taxon>
        <taxon>Leminorella</taxon>
    </lineage>
</organism>
<dbReference type="InterPro" id="IPR036693">
    <property type="entry name" value="TF_LuxR_autoind-bd_dom_sf"/>
</dbReference>
<dbReference type="PANTHER" id="PTHR44688:SF16">
    <property type="entry name" value="DNA-BINDING TRANSCRIPTIONAL ACTIVATOR DEVR_DOSR"/>
    <property type="match status" value="1"/>
</dbReference>
<dbReference type="InterPro" id="IPR016032">
    <property type="entry name" value="Sig_transdc_resp-reg_C-effctor"/>
</dbReference>
<dbReference type="PROSITE" id="PS50043">
    <property type="entry name" value="HTH_LUXR_2"/>
    <property type="match status" value="1"/>
</dbReference>
<dbReference type="CDD" id="cd06170">
    <property type="entry name" value="LuxR_C_like"/>
    <property type="match status" value="1"/>
</dbReference>
<dbReference type="Pfam" id="PF03472">
    <property type="entry name" value="Autoind_bind"/>
    <property type="match status" value="1"/>
</dbReference>
<dbReference type="PRINTS" id="PR00038">
    <property type="entry name" value="HTHLUXR"/>
</dbReference>
<dbReference type="AlphaFoldDB" id="A0A2X4V7Z5"/>
<sequence length="231" mass="27256">MIKPLKRDKSIRSFLEKRLPHFGLSGYCYFLFSKYSGKATAVISNYPREWMDEYIESEYYLTDPVILHAKQTIVPFSWRELELKKRDSPFDGLSELRQRHRLFDGFTFTVHDASNRIALLSFYNNAGNQNFYENIKNYQAELQLLLINTHDKVIRYINDEEIEGRDDVLLSPRELEILKWVCLGKTYIESAIILGIRERTIKFHMKNIVNKLNVSNAKHAIKKAIELNLFN</sequence>
<accession>A0A2X4V7Z5</accession>
<dbReference type="Gene3D" id="3.30.450.80">
    <property type="entry name" value="Transcription factor LuxR-like, autoinducer-binding domain"/>
    <property type="match status" value="1"/>
</dbReference>
<evidence type="ECO:0000256" key="1">
    <source>
        <dbReference type="ARBA" id="ARBA00023015"/>
    </source>
</evidence>
<dbReference type="InterPro" id="IPR005143">
    <property type="entry name" value="TF_LuxR_autoind-bd_dom"/>
</dbReference>
<dbReference type="SMART" id="SM00421">
    <property type="entry name" value="HTH_LUXR"/>
    <property type="match status" value="1"/>
</dbReference>
<dbReference type="KEGG" id="lri:NCTC12151_02747"/>
<feature type="domain" description="HTH luxR-type" evidence="4">
    <location>
        <begin position="163"/>
        <end position="228"/>
    </location>
</feature>
<keyword evidence="1" id="KW-0805">Transcription regulation</keyword>
<evidence type="ECO:0000259" key="4">
    <source>
        <dbReference type="PROSITE" id="PS50043"/>
    </source>
</evidence>
<evidence type="ECO:0000256" key="3">
    <source>
        <dbReference type="ARBA" id="ARBA00023163"/>
    </source>
</evidence>
<dbReference type="GO" id="GO:0006355">
    <property type="term" value="P:regulation of DNA-templated transcription"/>
    <property type="evidence" value="ECO:0007669"/>
    <property type="project" value="InterPro"/>
</dbReference>
<dbReference type="PANTHER" id="PTHR44688">
    <property type="entry name" value="DNA-BINDING TRANSCRIPTIONAL ACTIVATOR DEVR_DOSR"/>
    <property type="match status" value="1"/>
</dbReference>
<keyword evidence="3" id="KW-0804">Transcription</keyword>